<evidence type="ECO:0000256" key="2">
    <source>
        <dbReference type="SAM" id="MobiDB-lite"/>
    </source>
</evidence>
<dbReference type="Proteomes" id="UP000011116">
    <property type="component" value="Chromosome 4H"/>
</dbReference>
<gene>
    <name evidence="5" type="primary">LOC123451013</name>
</gene>
<keyword evidence="3" id="KW-0732">Signal</keyword>
<evidence type="ECO:0000256" key="1">
    <source>
        <dbReference type="ARBA" id="ARBA00008818"/>
    </source>
</evidence>
<sequence>MVVDKCTVALLVAVALVAGPAVSYAAEAGYAPAGAQPKATTTTTTTTEEQELIDKANNAFKAAVAAAAPVPPADKYKTFQTTFTHTFGILNPNGFTDPSGSNATFRMRIYYAKMFAYEYNITKDATPEAKYDSFVAVFSESLRIIIGILEVHAVKPPVEEVKGPIPAGELKAIDQIAAAFRTAATAADAVPKKDKSTIFDSAFSKAIKDTMDGAYQGYKFVPALESGVKEAYSLLLPQRPQNKLMVFEAVLRETILAMAAGATAPATPATDAAATATPTPTPATAAGGNKV</sequence>
<dbReference type="Pfam" id="PF01620">
    <property type="entry name" value="Pollen_allerg_2"/>
    <property type="match status" value="1"/>
</dbReference>
<dbReference type="GeneID" id="123451013"/>
<organism evidence="5 6">
    <name type="scientific">Hordeum vulgare subsp. vulgare</name>
    <name type="common">Domesticated barley</name>
    <dbReference type="NCBI Taxonomy" id="112509"/>
    <lineage>
        <taxon>Eukaryota</taxon>
        <taxon>Viridiplantae</taxon>
        <taxon>Streptophyta</taxon>
        <taxon>Embryophyta</taxon>
        <taxon>Tracheophyta</taxon>
        <taxon>Spermatophyta</taxon>
        <taxon>Magnoliopsida</taxon>
        <taxon>Liliopsida</taxon>
        <taxon>Poales</taxon>
        <taxon>Poaceae</taxon>
        <taxon>BOP clade</taxon>
        <taxon>Pooideae</taxon>
        <taxon>Triticodae</taxon>
        <taxon>Triticeae</taxon>
        <taxon>Hordeinae</taxon>
        <taxon>Hordeum</taxon>
    </lineage>
</organism>
<feature type="domain" description="Pollen allergen Poa p IX/Phl p VI" evidence="4">
    <location>
        <begin position="7"/>
        <end position="156"/>
    </location>
</feature>
<accession>A0A8I6Y4A5</accession>
<keyword evidence="6" id="KW-1185">Reference proteome</keyword>
<protein>
    <recommendedName>
        <fullName evidence="4">Pollen allergen Poa p IX/Phl p VI domain-containing protein</fullName>
    </recommendedName>
</protein>
<proteinExistence type="inferred from homology"/>
<dbReference type="PRINTS" id="PR00833">
    <property type="entry name" value="POAALLERGEN"/>
</dbReference>
<dbReference type="SMR" id="A0A8I6Y4A5"/>
<comment type="similarity">
    <text evidence="1">Belongs to the Poa p IX/Phl p VI allergen family.</text>
</comment>
<dbReference type="InterPro" id="IPR002914">
    <property type="entry name" value="Poa_pIX/Phl_pVI"/>
</dbReference>
<reference evidence="5" key="3">
    <citation type="submission" date="2022-01" db="UniProtKB">
        <authorList>
            <consortium name="EnsemblPlants"/>
        </authorList>
    </citation>
    <scope>IDENTIFICATION</scope>
    <source>
        <strain evidence="5">subsp. vulgare</strain>
    </source>
</reference>
<dbReference type="InterPro" id="IPR035506">
    <property type="entry name" value="Pollen_allergen/Os"/>
</dbReference>
<evidence type="ECO:0000313" key="6">
    <source>
        <dbReference type="Proteomes" id="UP000011116"/>
    </source>
</evidence>
<dbReference type="Gene3D" id="1.20.120.320">
    <property type="entry name" value="Group V grass pollen allergen"/>
    <property type="match status" value="2"/>
</dbReference>
<evidence type="ECO:0000256" key="3">
    <source>
        <dbReference type="SAM" id="SignalP"/>
    </source>
</evidence>
<dbReference type="RefSeq" id="XP_044983965.1">
    <property type="nucleotide sequence ID" value="XM_045128030.1"/>
</dbReference>
<evidence type="ECO:0000259" key="4">
    <source>
        <dbReference type="Pfam" id="PF01620"/>
    </source>
</evidence>
<dbReference type="EnsemblPlants" id="HORVU.MOREX.r3.4HG0334680.1">
    <property type="protein sequence ID" value="HORVU.MOREX.r3.4HG0334680.1.CDS1"/>
    <property type="gene ID" value="HORVU.MOREX.r3.4HG0334680"/>
</dbReference>
<reference evidence="5" key="2">
    <citation type="submission" date="2020-10" db="EMBL/GenBank/DDBJ databases">
        <authorList>
            <person name="Scholz U."/>
            <person name="Mascher M."/>
            <person name="Fiebig A."/>
        </authorList>
    </citation>
    <scope>NUCLEOTIDE SEQUENCE [LARGE SCALE GENOMIC DNA]</scope>
    <source>
        <strain evidence="5">cv. Morex</strain>
    </source>
</reference>
<dbReference type="Gramene" id="HORVU.MOREX.r3.4HG0334680.1">
    <property type="protein sequence ID" value="HORVU.MOREX.r3.4HG0334680.1.CDS1"/>
    <property type="gene ID" value="HORVU.MOREX.r3.4HG0334680"/>
</dbReference>
<reference evidence="6" key="1">
    <citation type="journal article" date="2012" name="Nature">
        <title>A physical, genetic and functional sequence assembly of the barley genome.</title>
        <authorList>
            <consortium name="The International Barley Genome Sequencing Consortium"/>
            <person name="Mayer K.F."/>
            <person name="Waugh R."/>
            <person name="Brown J.W."/>
            <person name="Schulman A."/>
            <person name="Langridge P."/>
            <person name="Platzer M."/>
            <person name="Fincher G.B."/>
            <person name="Muehlbauer G.J."/>
            <person name="Sato K."/>
            <person name="Close T.J."/>
            <person name="Wise R.P."/>
            <person name="Stein N."/>
        </authorList>
    </citation>
    <scope>NUCLEOTIDE SEQUENCE [LARGE SCALE GENOMIC DNA]</scope>
    <source>
        <strain evidence="6">cv. Morex</strain>
    </source>
</reference>
<dbReference type="OrthoDB" id="671261at2759"/>
<feature type="chain" id="PRO_5035302879" description="Pollen allergen Poa p IX/Phl p VI domain-containing protein" evidence="3">
    <location>
        <begin position="26"/>
        <end position="291"/>
    </location>
</feature>
<feature type="signal peptide" evidence="3">
    <location>
        <begin position="1"/>
        <end position="25"/>
    </location>
</feature>
<name>A0A8I6Y4A5_HORVV</name>
<feature type="region of interest" description="Disordered" evidence="2">
    <location>
        <begin position="267"/>
        <end position="291"/>
    </location>
</feature>
<evidence type="ECO:0000313" key="5">
    <source>
        <dbReference type="EnsemblPlants" id="HORVU.MOREX.r3.4HG0334680.1.CDS1"/>
    </source>
</evidence>
<dbReference type="AlphaFoldDB" id="A0A8I6Y4A5"/>
<dbReference type="Gramene" id="HORVU.MOREX.r2.4HG0279100.1">
    <property type="protein sequence ID" value="HORVU.MOREX.r2.4HG0279100.1.CDS.1"/>
    <property type="gene ID" value="HORVU.MOREX.r2.4HG0279100"/>
</dbReference>
<dbReference type="KEGG" id="hvg:123451013"/>
<dbReference type="SUPFAM" id="SSF81736">
    <property type="entry name" value="Group V grass pollen allergen"/>
    <property type="match status" value="2"/>
</dbReference>